<organism evidence="3 4">
    <name type="scientific">Candidatus Gottesmanbacteria bacterium RBG_13_45_10</name>
    <dbReference type="NCBI Taxonomy" id="1798370"/>
    <lineage>
        <taxon>Bacteria</taxon>
        <taxon>Candidatus Gottesmaniibacteriota</taxon>
    </lineage>
</organism>
<feature type="transmembrane region" description="Helical" evidence="2">
    <location>
        <begin position="69"/>
        <end position="88"/>
    </location>
</feature>
<protein>
    <submittedName>
        <fullName evidence="3">Uncharacterized protein</fullName>
    </submittedName>
</protein>
<dbReference type="STRING" id="1798370.A2Z00_03215"/>
<sequence length="402" mass="43379">MDPAPAQPQSTPSPPPAPTPETQPAATSPATPPQPDTQPKSTELDPPQEAPPAGSPDPPSPTSPQKSRLTWLLIVVLVIVAFLLGIGVQKFYPVSNIHLPKLPFAKSTPKPTPTSTPTPTPNPMANWKTYSNQKLGIELKYPDSENPIEKFTPVKSGQSIFIVTGTLNFNSNKIALCKTNKETLCLIPGKNWSQEKDILPTTLSGKKAISFFISTKNADSGSNVMHVIQTTEKPAIEIAFTVDGQGGEETFQQILSTVKFSDQASNNANWKTYTSSDLSFKYPPEWTLEGMVISSSSPKIRIVAVPKTETLMNECMQLTGTENTLGLTVKKFVRVTKGEACATGDTTPRENWVIPSATAYAPGISFEYSETQATAAGELFTQILSTFKFLNKATPSATPSTH</sequence>
<dbReference type="EMBL" id="MFIZ01000005">
    <property type="protein sequence ID" value="OGG12018.1"/>
    <property type="molecule type" value="Genomic_DNA"/>
</dbReference>
<feature type="region of interest" description="Disordered" evidence="1">
    <location>
        <begin position="102"/>
        <end position="127"/>
    </location>
</feature>
<dbReference type="AlphaFoldDB" id="A0A1F5ZHM3"/>
<proteinExistence type="predicted"/>
<dbReference type="Proteomes" id="UP000177268">
    <property type="component" value="Unassembled WGS sequence"/>
</dbReference>
<keyword evidence="2" id="KW-0812">Transmembrane</keyword>
<feature type="compositionally biased region" description="Pro residues" evidence="1">
    <location>
        <begin position="110"/>
        <end position="122"/>
    </location>
</feature>
<evidence type="ECO:0000313" key="3">
    <source>
        <dbReference type="EMBL" id="OGG12018.1"/>
    </source>
</evidence>
<feature type="region of interest" description="Disordered" evidence="1">
    <location>
        <begin position="1"/>
        <end position="65"/>
    </location>
</feature>
<keyword evidence="2" id="KW-1133">Transmembrane helix</keyword>
<evidence type="ECO:0000256" key="1">
    <source>
        <dbReference type="SAM" id="MobiDB-lite"/>
    </source>
</evidence>
<evidence type="ECO:0000256" key="2">
    <source>
        <dbReference type="SAM" id="Phobius"/>
    </source>
</evidence>
<reference evidence="3 4" key="1">
    <citation type="journal article" date="2016" name="Nat. Commun.">
        <title>Thousands of microbial genomes shed light on interconnected biogeochemical processes in an aquifer system.</title>
        <authorList>
            <person name="Anantharaman K."/>
            <person name="Brown C.T."/>
            <person name="Hug L.A."/>
            <person name="Sharon I."/>
            <person name="Castelle C.J."/>
            <person name="Probst A.J."/>
            <person name="Thomas B.C."/>
            <person name="Singh A."/>
            <person name="Wilkins M.J."/>
            <person name="Karaoz U."/>
            <person name="Brodie E.L."/>
            <person name="Williams K.H."/>
            <person name="Hubbard S.S."/>
            <person name="Banfield J.F."/>
        </authorList>
    </citation>
    <scope>NUCLEOTIDE SEQUENCE [LARGE SCALE GENOMIC DNA]</scope>
</reference>
<gene>
    <name evidence="3" type="ORF">A2Z00_03215</name>
</gene>
<name>A0A1F5ZHM3_9BACT</name>
<feature type="compositionally biased region" description="Low complexity" evidence="1">
    <location>
        <begin position="1"/>
        <end position="10"/>
    </location>
</feature>
<evidence type="ECO:0000313" key="4">
    <source>
        <dbReference type="Proteomes" id="UP000177268"/>
    </source>
</evidence>
<feature type="compositionally biased region" description="Pro residues" evidence="1">
    <location>
        <begin position="11"/>
        <end position="21"/>
    </location>
</feature>
<comment type="caution">
    <text evidence="3">The sequence shown here is derived from an EMBL/GenBank/DDBJ whole genome shotgun (WGS) entry which is preliminary data.</text>
</comment>
<feature type="compositionally biased region" description="Pro residues" evidence="1">
    <location>
        <begin position="48"/>
        <end position="62"/>
    </location>
</feature>
<keyword evidence="2" id="KW-0472">Membrane</keyword>
<accession>A0A1F5ZHM3</accession>